<gene>
    <name evidence="2" type="ORF">JM949_26960</name>
</gene>
<proteinExistence type="predicted"/>
<organism evidence="2 3">
    <name type="scientific">Micromonospora tarensis</name>
    <dbReference type="NCBI Taxonomy" id="2806100"/>
    <lineage>
        <taxon>Bacteria</taxon>
        <taxon>Bacillati</taxon>
        <taxon>Actinomycetota</taxon>
        <taxon>Actinomycetes</taxon>
        <taxon>Micromonosporales</taxon>
        <taxon>Micromonosporaceae</taxon>
        <taxon>Micromonospora</taxon>
    </lineage>
</organism>
<protein>
    <submittedName>
        <fullName evidence="2">Uncharacterized protein</fullName>
    </submittedName>
</protein>
<reference evidence="2 3" key="1">
    <citation type="submission" date="2021-01" db="EMBL/GenBank/DDBJ databases">
        <title>Draft genome sequence of Micromonospora sp. strain STR1s_6.</title>
        <authorList>
            <person name="Karlyshev A."/>
            <person name="Jawad R."/>
        </authorList>
    </citation>
    <scope>NUCLEOTIDE SEQUENCE [LARGE SCALE GENOMIC DNA]</scope>
    <source>
        <strain evidence="2 3">STR1S-6</strain>
    </source>
</reference>
<feature type="compositionally biased region" description="Low complexity" evidence="1">
    <location>
        <begin position="79"/>
        <end position="91"/>
    </location>
</feature>
<feature type="region of interest" description="Disordered" evidence="1">
    <location>
        <begin position="1"/>
        <end position="116"/>
    </location>
</feature>
<dbReference type="Proteomes" id="UP000622245">
    <property type="component" value="Unassembled WGS sequence"/>
</dbReference>
<dbReference type="RefSeq" id="WP_203151048.1">
    <property type="nucleotide sequence ID" value="NZ_JAEVHL010000194.1"/>
</dbReference>
<evidence type="ECO:0000313" key="2">
    <source>
        <dbReference type="EMBL" id="MBM0278697.1"/>
    </source>
</evidence>
<comment type="caution">
    <text evidence="2">The sequence shown here is derived from an EMBL/GenBank/DDBJ whole genome shotgun (WGS) entry which is preliminary data.</text>
</comment>
<feature type="compositionally biased region" description="Low complexity" evidence="1">
    <location>
        <begin position="54"/>
        <end position="71"/>
    </location>
</feature>
<evidence type="ECO:0000313" key="3">
    <source>
        <dbReference type="Proteomes" id="UP000622245"/>
    </source>
</evidence>
<accession>A0ABS1YN17</accession>
<feature type="compositionally biased region" description="Low complexity" evidence="1">
    <location>
        <begin position="9"/>
        <end position="36"/>
    </location>
</feature>
<keyword evidence="3" id="KW-1185">Reference proteome</keyword>
<name>A0ABS1YN17_9ACTN</name>
<dbReference type="EMBL" id="JAEVHL010000194">
    <property type="protein sequence ID" value="MBM0278697.1"/>
    <property type="molecule type" value="Genomic_DNA"/>
</dbReference>
<evidence type="ECO:0000256" key="1">
    <source>
        <dbReference type="SAM" id="MobiDB-lite"/>
    </source>
</evidence>
<sequence>MTRQPDVIRAGPSSSSPAAPAARASSPTARSTTGPAWSRDRCSRTVGGSSRTDVQVSTANTTAQATVAASSQRRRDRAGAGAAGPAEEAQPVWTAPLTRPWCHGSAAAPAPEAVETARRWQVGGRWAGALAGGQVDRGGGSSR</sequence>